<sequence length="869" mass="93410">MVSPEQGRLDPASASTHTEFIECLRALKVHVGDPPLRELARRSGFPHTTVAHALDARRSRLPSLELVVALIRALRVPESQTAVWVAAWRRIQAGRPPEKTWAQPWKTRNDLPADVASFTGRRTELQRLLSAAPAPGIPSVWAIDGMAGVGKTALAVHAAHRLTGTHPDAQLYVDLHGYTAGREALSAGDALHRLLTVCGVADEQIPADLDERAALWRSVVAGRSAVLVFDNVLSAEQVRPLLPGAATCTVLITSRRRLVGLSDAVSVSLDVMPAADAAALFIRTGTAGVEPGSRRNAAVDEVVDKAVDRAVDEVVALCGHLPLAIRIVAARLVHRPAWTIDDLRRRLAGGVPLGALDDGRVASAFDLSYRQLIVGEQRLLRWLSVHPGPDLDVRLAGALLGTSAESAEAMLEELLDVHLLQQYVAGRYRLHDLVRGYAAVQLASAGEDRDGIWRLAWGHFTGTAAAAMDALYPHESAHRPAVEAMRPTVALADPRAWLDAERDNLLALLADAEARRAPVFSGQLAATWAFHLIATGRYHDSLVVYGYALRAARESGDDVSEGRALSGLGAAYGRLHRLPEAMEHHQRHLDIAVRTGDLGAEARAHNSLGITHFRLGDYPAALGHHRRSLELARKTGDRAGEGRALNNLGLVLQMTGGYAEALEHTLRALEIHREAGNRIGEANALTNAGSNCERLGRYTEALSYHELALAIARERGNHHSEAISIGNMGIAHHRLGQHDEAIRCFTLALDMALSAGELGLQASVMSSYAELLHDLGRGSEARELYEQAERMAVDGGDRLQQARAIDGRGAVHLAAGDRRRAVELWREALAIYGEIGAPEASDVRAALDGVGWGAGDGEDEGDTSSSDPG</sequence>
<dbReference type="SUPFAM" id="SSF52540">
    <property type="entry name" value="P-loop containing nucleoside triphosphate hydrolases"/>
    <property type="match status" value="1"/>
</dbReference>
<keyword evidence="4" id="KW-1185">Reference proteome</keyword>
<name>A0ABP5FMT2_9ACTN</name>
<dbReference type="Gene3D" id="3.40.50.300">
    <property type="entry name" value="P-loop containing nucleotide triphosphate hydrolases"/>
    <property type="match status" value="1"/>
</dbReference>
<feature type="region of interest" description="Disordered" evidence="2">
    <location>
        <begin position="848"/>
        <end position="869"/>
    </location>
</feature>
<organism evidence="3 4">
    <name type="scientific">Catenulispora yoronensis</name>
    <dbReference type="NCBI Taxonomy" id="450799"/>
    <lineage>
        <taxon>Bacteria</taxon>
        <taxon>Bacillati</taxon>
        <taxon>Actinomycetota</taxon>
        <taxon>Actinomycetes</taxon>
        <taxon>Catenulisporales</taxon>
        <taxon>Catenulisporaceae</taxon>
        <taxon>Catenulispora</taxon>
    </lineage>
</organism>
<dbReference type="Proteomes" id="UP001500751">
    <property type="component" value="Unassembled WGS sequence"/>
</dbReference>
<evidence type="ECO:0000313" key="3">
    <source>
        <dbReference type="EMBL" id="GAA2030295.1"/>
    </source>
</evidence>
<dbReference type="PANTHER" id="PTHR10098:SF108">
    <property type="entry name" value="TETRATRICOPEPTIDE REPEAT PROTEIN 28"/>
    <property type="match status" value="1"/>
</dbReference>
<dbReference type="SMART" id="SM00028">
    <property type="entry name" value="TPR"/>
    <property type="match status" value="7"/>
</dbReference>
<keyword evidence="1" id="KW-0802">TPR repeat</keyword>
<reference evidence="4" key="1">
    <citation type="journal article" date="2019" name="Int. J. Syst. Evol. Microbiol.">
        <title>The Global Catalogue of Microorganisms (GCM) 10K type strain sequencing project: providing services to taxonomists for standard genome sequencing and annotation.</title>
        <authorList>
            <consortium name="The Broad Institute Genomics Platform"/>
            <consortium name="The Broad Institute Genome Sequencing Center for Infectious Disease"/>
            <person name="Wu L."/>
            <person name="Ma J."/>
        </authorList>
    </citation>
    <scope>NUCLEOTIDE SEQUENCE [LARGE SCALE GENOMIC DNA]</scope>
    <source>
        <strain evidence="4">JCM 16014</strain>
    </source>
</reference>
<dbReference type="PRINTS" id="PR00364">
    <property type="entry name" value="DISEASERSIST"/>
</dbReference>
<accession>A0ABP5FMT2</accession>
<comment type="caution">
    <text evidence="3">The sequence shown here is derived from an EMBL/GenBank/DDBJ whole genome shotgun (WGS) entry which is preliminary data.</text>
</comment>
<dbReference type="Pfam" id="PF13424">
    <property type="entry name" value="TPR_12"/>
    <property type="match status" value="3"/>
</dbReference>
<evidence type="ECO:0000256" key="1">
    <source>
        <dbReference type="PROSITE-ProRule" id="PRU00339"/>
    </source>
</evidence>
<dbReference type="InterPro" id="IPR019734">
    <property type="entry name" value="TPR_rpt"/>
</dbReference>
<dbReference type="InterPro" id="IPR027417">
    <property type="entry name" value="P-loop_NTPase"/>
</dbReference>
<proteinExistence type="predicted"/>
<feature type="repeat" description="TPR" evidence="1">
    <location>
        <begin position="602"/>
        <end position="635"/>
    </location>
</feature>
<dbReference type="SUPFAM" id="SSF48452">
    <property type="entry name" value="TPR-like"/>
    <property type="match status" value="2"/>
</dbReference>
<dbReference type="PANTHER" id="PTHR10098">
    <property type="entry name" value="RAPSYN-RELATED"/>
    <property type="match status" value="1"/>
</dbReference>
<dbReference type="PROSITE" id="PS50005">
    <property type="entry name" value="TPR"/>
    <property type="match status" value="2"/>
</dbReference>
<feature type="repeat" description="TPR" evidence="1">
    <location>
        <begin position="642"/>
        <end position="675"/>
    </location>
</feature>
<evidence type="ECO:0000313" key="4">
    <source>
        <dbReference type="Proteomes" id="UP001500751"/>
    </source>
</evidence>
<dbReference type="EMBL" id="BAAAQN010000016">
    <property type="protein sequence ID" value="GAA2030295.1"/>
    <property type="molecule type" value="Genomic_DNA"/>
</dbReference>
<dbReference type="Gene3D" id="1.25.40.10">
    <property type="entry name" value="Tetratricopeptide repeat domain"/>
    <property type="match status" value="2"/>
</dbReference>
<dbReference type="InterPro" id="IPR011990">
    <property type="entry name" value="TPR-like_helical_dom_sf"/>
</dbReference>
<evidence type="ECO:0000256" key="2">
    <source>
        <dbReference type="SAM" id="MobiDB-lite"/>
    </source>
</evidence>
<dbReference type="RefSeq" id="WP_344666437.1">
    <property type="nucleotide sequence ID" value="NZ_BAAAQN010000016.1"/>
</dbReference>
<gene>
    <name evidence="3" type="ORF">GCM10009839_32500</name>
</gene>
<protein>
    <submittedName>
        <fullName evidence="3">Tetratricopeptide repeat protein</fullName>
    </submittedName>
</protein>